<dbReference type="Pfam" id="PF00504">
    <property type="entry name" value="Chloroa_b-bind"/>
    <property type="match status" value="1"/>
</dbReference>
<feature type="signal peptide" evidence="18">
    <location>
        <begin position="1"/>
        <end position="19"/>
    </location>
</feature>
<feature type="chain" id="PRO_5040147876" evidence="18">
    <location>
        <begin position="20"/>
        <end position="212"/>
    </location>
</feature>
<dbReference type="Proteomes" id="UP001153069">
    <property type="component" value="Unassembled WGS sequence"/>
</dbReference>
<comment type="function">
    <text evidence="1">The light-harvesting complex (LHC) functions as a light receptor, it captures and delivers excitation energy to photosystems with which it is closely associated. Energy is transferred from the carotenoid and chlorophyll C (or B) to chlorophyll A and the photosynthetic reaction centers where it is used to synthesize ATP and reducing power.</text>
</comment>
<keyword evidence="10" id="KW-1133">Transmembrane helix</keyword>
<evidence type="ECO:0000256" key="14">
    <source>
        <dbReference type="ARBA" id="ARBA00023243"/>
    </source>
</evidence>
<evidence type="ECO:0000256" key="6">
    <source>
        <dbReference type="ARBA" id="ARBA00022531"/>
    </source>
</evidence>
<keyword evidence="6" id="KW-0602">Photosynthesis</keyword>
<reference evidence="19" key="1">
    <citation type="submission" date="2020-06" db="EMBL/GenBank/DDBJ databases">
        <authorList>
            <consortium name="Plant Systems Biology data submission"/>
        </authorList>
    </citation>
    <scope>NUCLEOTIDE SEQUENCE</scope>
    <source>
        <strain evidence="19">D6</strain>
    </source>
</reference>
<evidence type="ECO:0000256" key="5">
    <source>
        <dbReference type="ARBA" id="ARBA00022528"/>
    </source>
</evidence>
<accession>A0A9N8H5H6</accession>
<dbReference type="EMBL" id="CAICTM010000085">
    <property type="protein sequence ID" value="CAB9500547.1"/>
    <property type="molecule type" value="Genomic_DNA"/>
</dbReference>
<dbReference type="Gene3D" id="1.10.3460.10">
    <property type="entry name" value="Chlorophyll a/b binding protein domain"/>
    <property type="match status" value="1"/>
</dbReference>
<dbReference type="GO" id="GO:0009535">
    <property type="term" value="C:chloroplast thylakoid membrane"/>
    <property type="evidence" value="ECO:0007669"/>
    <property type="project" value="UniProtKB-SubCell"/>
</dbReference>
<dbReference type="InterPro" id="IPR001344">
    <property type="entry name" value="Chloro_AB-bd_pln"/>
</dbReference>
<keyword evidence="15" id="KW-0604">Photosystem II</keyword>
<keyword evidence="14" id="KW-0437">Light-harvesting polypeptide</keyword>
<keyword evidence="4 17" id="KW-0148">Chlorophyll</keyword>
<dbReference type="GO" id="GO:0009765">
    <property type="term" value="P:photosynthesis, light harvesting"/>
    <property type="evidence" value="ECO:0007669"/>
    <property type="project" value="InterPro"/>
</dbReference>
<keyword evidence="8" id="KW-0812">Transmembrane</keyword>
<evidence type="ECO:0000256" key="16">
    <source>
        <dbReference type="ARBA" id="ARBA00044011"/>
    </source>
</evidence>
<evidence type="ECO:0000256" key="9">
    <source>
        <dbReference type="ARBA" id="ARBA00022946"/>
    </source>
</evidence>
<keyword evidence="20" id="KW-1185">Reference proteome</keyword>
<evidence type="ECO:0000256" key="15">
    <source>
        <dbReference type="ARBA" id="ARBA00023276"/>
    </source>
</evidence>
<evidence type="ECO:0000256" key="8">
    <source>
        <dbReference type="ARBA" id="ARBA00022692"/>
    </source>
</evidence>
<evidence type="ECO:0000256" key="10">
    <source>
        <dbReference type="ARBA" id="ARBA00022989"/>
    </source>
</evidence>
<keyword evidence="12" id="KW-0793">Thylakoid</keyword>
<protein>
    <submittedName>
        <fullName evidence="19">Fucoxanthin-chlorophyll a-c binding protein</fullName>
    </submittedName>
</protein>
<feature type="binding site" description="axial binding residue" evidence="17">
    <location>
        <position position="84"/>
    </location>
    <ligand>
        <name>chlorophyll b</name>
        <dbReference type="ChEBI" id="CHEBI:61721"/>
        <label>1</label>
    </ligand>
    <ligandPart>
        <name>Mg</name>
        <dbReference type="ChEBI" id="CHEBI:25107"/>
    </ligandPart>
</feature>
<evidence type="ECO:0000256" key="11">
    <source>
        <dbReference type="ARBA" id="ARBA00022991"/>
    </source>
</evidence>
<dbReference type="FunFam" id="1.10.3460.10:FF:000011">
    <property type="entry name" value="Fucoxanthin chlorophyll a/c protein 8"/>
    <property type="match status" value="1"/>
</dbReference>
<feature type="binding site" evidence="17">
    <location>
        <position position="82"/>
    </location>
    <ligand>
        <name>chlorophyll a</name>
        <dbReference type="ChEBI" id="CHEBI:58416"/>
        <label>1</label>
    </ligand>
</feature>
<dbReference type="AlphaFoldDB" id="A0A9N8H5H6"/>
<dbReference type="GO" id="GO:0016168">
    <property type="term" value="F:chlorophyll binding"/>
    <property type="evidence" value="ECO:0007669"/>
    <property type="project" value="UniProtKB-KW"/>
</dbReference>
<evidence type="ECO:0000256" key="17">
    <source>
        <dbReference type="PIRSR" id="PIRSR601344-1"/>
    </source>
</evidence>
<evidence type="ECO:0000256" key="4">
    <source>
        <dbReference type="ARBA" id="ARBA00022494"/>
    </source>
</evidence>
<evidence type="ECO:0000313" key="20">
    <source>
        <dbReference type="Proteomes" id="UP001153069"/>
    </source>
</evidence>
<evidence type="ECO:0000256" key="3">
    <source>
        <dbReference type="ARBA" id="ARBA00005933"/>
    </source>
</evidence>
<feature type="binding site" evidence="17">
    <location>
        <position position="58"/>
    </location>
    <ligand>
        <name>chlorophyll a</name>
        <dbReference type="ChEBI" id="CHEBI:58416"/>
        <label>1</label>
    </ligand>
</feature>
<evidence type="ECO:0000256" key="12">
    <source>
        <dbReference type="ARBA" id="ARBA00023078"/>
    </source>
</evidence>
<comment type="similarity">
    <text evidence="3">Belongs to the fucoxanthin chlorophyll protein family.</text>
</comment>
<keyword evidence="13" id="KW-0472">Membrane</keyword>
<comment type="subcellular location">
    <subcellularLocation>
        <location evidence="2">Plastid</location>
        <location evidence="2">Chloroplast thylakoid membrane</location>
        <topology evidence="2">Multi-pass membrane protein</topology>
    </subcellularLocation>
</comment>
<keyword evidence="9" id="KW-0809">Transit peptide</keyword>
<evidence type="ECO:0000256" key="7">
    <source>
        <dbReference type="ARBA" id="ARBA00022640"/>
    </source>
</evidence>
<keyword evidence="11" id="KW-0157">Chromophore</keyword>
<comment type="subunit">
    <text evidence="16">The LHC complex of chromophytic algae is composed of fucoxanthin, chlorophyll A and C bound non-covalently by fucoxanthin chlorophyll proteins (FCPs). The ratio of the pigments in LHC; fucoxanthin: chlorophyll C: chlorophyll A; (0.6-1): (0.1-0.3): (1).</text>
</comment>
<dbReference type="InterPro" id="IPR022796">
    <property type="entry name" value="Chloroa_b-bind"/>
</dbReference>
<proteinExistence type="inferred from homology"/>
<name>A0A9N8H5H6_9STRA</name>
<comment type="caution">
    <text evidence="19">The sequence shown here is derived from an EMBL/GenBank/DDBJ whole genome shotgun (WGS) entry which is preliminary data.</text>
</comment>
<evidence type="ECO:0000313" key="19">
    <source>
        <dbReference type="EMBL" id="CAB9500547.1"/>
    </source>
</evidence>
<keyword evidence="18" id="KW-0732">Signal</keyword>
<evidence type="ECO:0000256" key="13">
    <source>
        <dbReference type="ARBA" id="ARBA00023136"/>
    </source>
</evidence>
<dbReference type="OrthoDB" id="39049at2759"/>
<keyword evidence="5" id="KW-0150">Chloroplast</keyword>
<gene>
    <name evidence="19" type="ORF">SEMRO_86_G045670.1</name>
</gene>
<dbReference type="GO" id="GO:0009523">
    <property type="term" value="C:photosystem II"/>
    <property type="evidence" value="ECO:0007669"/>
    <property type="project" value="UniProtKB-KW"/>
</dbReference>
<organism evidence="19 20">
    <name type="scientific">Seminavis robusta</name>
    <dbReference type="NCBI Taxonomy" id="568900"/>
    <lineage>
        <taxon>Eukaryota</taxon>
        <taxon>Sar</taxon>
        <taxon>Stramenopiles</taxon>
        <taxon>Ochrophyta</taxon>
        <taxon>Bacillariophyta</taxon>
        <taxon>Bacillariophyceae</taxon>
        <taxon>Bacillariophycidae</taxon>
        <taxon>Naviculales</taxon>
        <taxon>Naviculaceae</taxon>
        <taxon>Seminavis</taxon>
    </lineage>
</organism>
<sequence length="212" mass="23237">MKNAFTTILLLAFPSVVAALNPFAALVQKPTNVVRVEEVVVVSPFENELGAQEPLGFWDPLGVVADGNQTTFDRLRYVELKHGRIAMLAVVGYLATQAGWRVPAFADLPCGFDALWAIPGPGFQQILVFIGLLESEVMKDVIGGEFIGDFRNGLLDFGWDTFDDETKLKKRAIELNQGRAAMMGILALMVHEMMGVSLIPAGVKIEIIMKQM</sequence>
<dbReference type="PANTHER" id="PTHR21649">
    <property type="entry name" value="CHLOROPHYLL A/B BINDING PROTEIN"/>
    <property type="match status" value="1"/>
</dbReference>
<evidence type="ECO:0000256" key="2">
    <source>
        <dbReference type="ARBA" id="ARBA00004454"/>
    </source>
</evidence>
<evidence type="ECO:0000256" key="18">
    <source>
        <dbReference type="SAM" id="SignalP"/>
    </source>
</evidence>
<keyword evidence="7" id="KW-0934">Plastid</keyword>
<dbReference type="GO" id="GO:0030076">
    <property type="term" value="C:light-harvesting complex"/>
    <property type="evidence" value="ECO:0007669"/>
    <property type="project" value="UniProtKB-KW"/>
</dbReference>
<evidence type="ECO:0000256" key="1">
    <source>
        <dbReference type="ARBA" id="ARBA00004022"/>
    </source>
</evidence>
<dbReference type="SUPFAM" id="SSF103511">
    <property type="entry name" value="Chlorophyll a-b binding protein"/>
    <property type="match status" value="1"/>
</dbReference>
<feature type="binding site" evidence="17">
    <location>
        <position position="79"/>
    </location>
    <ligand>
        <name>chlorophyll a</name>
        <dbReference type="ChEBI" id="CHEBI:58416"/>
        <label>1</label>
    </ligand>
</feature>